<dbReference type="PROSITE" id="PS50893">
    <property type="entry name" value="ABC_TRANSPORTER_2"/>
    <property type="match status" value="1"/>
</dbReference>
<dbReference type="EMBL" id="CP002045">
    <property type="protein sequence ID" value="ADH92920.1"/>
    <property type="molecule type" value="Genomic_DNA"/>
</dbReference>
<organism evidence="5 6">
    <name type="scientific">Arcanobacterium haemolyticum (strain ATCC 9345 / DSM 20595 / CCM 5947 / CCUG 17215 / LMG 16163 / NBRC 15585 / NCTC 8452 / 11018)</name>
    <dbReference type="NCBI Taxonomy" id="644284"/>
    <lineage>
        <taxon>Bacteria</taxon>
        <taxon>Bacillati</taxon>
        <taxon>Actinomycetota</taxon>
        <taxon>Actinomycetes</taxon>
        <taxon>Actinomycetales</taxon>
        <taxon>Actinomycetaceae</taxon>
        <taxon>Arcanobacterium</taxon>
    </lineage>
</organism>
<dbReference type="GO" id="GO:0005524">
    <property type="term" value="F:ATP binding"/>
    <property type="evidence" value="ECO:0007669"/>
    <property type="project" value="UniProtKB-KW"/>
</dbReference>
<accession>D7BPS1</accession>
<feature type="domain" description="ABC transporter" evidence="4">
    <location>
        <begin position="3"/>
        <end position="251"/>
    </location>
</feature>
<dbReference type="Pfam" id="PF00005">
    <property type="entry name" value="ABC_tran"/>
    <property type="match status" value="2"/>
</dbReference>
<keyword evidence="6" id="KW-1185">Reference proteome</keyword>
<evidence type="ECO:0000313" key="6">
    <source>
        <dbReference type="Proteomes" id="UP000000376"/>
    </source>
</evidence>
<dbReference type="OrthoDB" id="5592724at2"/>
<dbReference type="PANTHER" id="PTHR19211:SF14">
    <property type="entry name" value="ATP-BINDING CASSETTE SUB-FAMILY F MEMBER 1"/>
    <property type="match status" value="1"/>
</dbReference>
<dbReference type="InterPro" id="IPR050611">
    <property type="entry name" value="ABCF"/>
</dbReference>
<dbReference type="PANTHER" id="PTHR19211">
    <property type="entry name" value="ATP-BINDING TRANSPORT PROTEIN-RELATED"/>
    <property type="match status" value="1"/>
</dbReference>
<dbReference type="InterPro" id="IPR027417">
    <property type="entry name" value="P-loop_NTPase"/>
</dbReference>
<keyword evidence="1" id="KW-0677">Repeat</keyword>
<dbReference type="CDD" id="cd03221">
    <property type="entry name" value="ABCF_EF-3"/>
    <property type="match status" value="1"/>
</dbReference>
<evidence type="ECO:0000259" key="4">
    <source>
        <dbReference type="PROSITE" id="PS50893"/>
    </source>
</evidence>
<dbReference type="InterPro" id="IPR003593">
    <property type="entry name" value="AAA+_ATPase"/>
</dbReference>
<name>D7BPS1_ARCHD</name>
<dbReference type="RefSeq" id="WP_013170412.1">
    <property type="nucleotide sequence ID" value="NC_014218.1"/>
</dbReference>
<gene>
    <name evidence="5" type="ORF">Arch_R0043</name>
</gene>
<reference evidence="5 6" key="1">
    <citation type="journal article" date="2010" name="Stand. Genomic Sci.">
        <title>Complete genome sequence of Arcanobacterium haemolyticum type strain (11018).</title>
        <authorList>
            <person name="Yasawong M."/>
            <person name="Teshima H."/>
            <person name="Lapidus A."/>
            <person name="Nolan M."/>
            <person name="Lucas S."/>
            <person name="Glavina Del Rio T."/>
            <person name="Tice H."/>
            <person name="Cheng J."/>
            <person name="Bruce D."/>
            <person name="Detter C."/>
            <person name="Tapia R."/>
            <person name="Han C."/>
            <person name="Goodwin L."/>
            <person name="Pitluck S."/>
            <person name="Liolios K."/>
            <person name="Ivanova N."/>
            <person name="Mavromatis K."/>
            <person name="Mikhailova N."/>
            <person name="Pati A."/>
            <person name="Chen A."/>
            <person name="Palaniappan K."/>
            <person name="Land M."/>
            <person name="Hauser L."/>
            <person name="Chang Y."/>
            <person name="Jeffries C."/>
            <person name="Rohde M."/>
            <person name="Sikorski J."/>
            <person name="Pukall R."/>
            <person name="Goker M."/>
            <person name="Woyke T."/>
            <person name="Bristow J."/>
            <person name="Eisen J."/>
            <person name="Markowitz V."/>
            <person name="Hugenholtz P."/>
            <person name="Kyrpides N."/>
            <person name="Klenk H."/>
        </authorList>
    </citation>
    <scope>NUCLEOTIDE SEQUENCE [LARGE SCALE GENOMIC DNA]</scope>
    <source>
        <strain evidence="6">ATCC 9345 / DSM 20595 / CCUG 17215 / LMG 16163 / NBRC 15585 / NCTC 8452 / 11018</strain>
    </source>
</reference>
<proteinExistence type="predicted"/>
<dbReference type="InterPro" id="IPR003439">
    <property type="entry name" value="ABC_transporter-like_ATP-bd"/>
</dbReference>
<dbReference type="eggNOG" id="COG0488">
    <property type="taxonomic scope" value="Bacteria"/>
</dbReference>
<dbReference type="Proteomes" id="UP000000376">
    <property type="component" value="Chromosome"/>
</dbReference>
<keyword evidence="2" id="KW-0547">Nucleotide-binding</keyword>
<evidence type="ECO:0000256" key="1">
    <source>
        <dbReference type="ARBA" id="ARBA00022737"/>
    </source>
</evidence>
<protein>
    <submittedName>
        <fullName evidence="5">ABC transporter related protein</fullName>
    </submittedName>
</protein>
<evidence type="ECO:0000313" key="5">
    <source>
        <dbReference type="EMBL" id="ADH92920.1"/>
    </source>
</evidence>
<sequence>MPISFDSVSFSYSSLPLLVNVFFSCSEQERICVVGPNGSGKTTLLRLANGTLTPDSGVIAGASESGLGRFDSARASTVGDVFRAANGDVYESLQRFHEITERLEHAHTDADLAAYDAAFERVTALGSWDYNARRTELLADFGLGGIALDRLLASLSPGQVTRVRLVALLLNRRGVLLLDEPTNYLDDDARSRLISMVRAWPDGVLFSSHDRDFIEQVATSVLDLDVASWQALAVFDGVDASFGAWQTTGAYSDYLKQKQRAQNRHRQIYARQRGHKKRLAEHRRDSETVGHVHFSRRSEVGMAQKFYADRAQKVSTRRKTNDDVKVAALAAREVRKPREVSYSVTIPKVATGGLGSIVVQVRAASVPGRLQPVTFDLAYGEKLLVTGANGAGKSTLLHWIATGKPPSASASGVVTAGDGIAYVPQTLPAPSDLLIPESARREGIGEVGKGFLHPKFWATPLSQLSDGNQRRAQLAVAVSSSPNILVIDEPTNYLDLDFLETIEEAFREWNGTLIITTHDQWLIQHWQGRAIRLDVTHSES</sequence>
<dbReference type="HOGENOM" id="CLU_000604_36_0_11"/>
<dbReference type="SUPFAM" id="SSF52540">
    <property type="entry name" value="P-loop containing nucleoside triphosphate hydrolases"/>
    <property type="match status" value="2"/>
</dbReference>
<evidence type="ECO:0000256" key="3">
    <source>
        <dbReference type="ARBA" id="ARBA00022840"/>
    </source>
</evidence>
<dbReference type="AlphaFoldDB" id="D7BPS1"/>
<dbReference type="Gene3D" id="3.40.50.300">
    <property type="entry name" value="P-loop containing nucleotide triphosphate hydrolases"/>
    <property type="match status" value="3"/>
</dbReference>
<dbReference type="GO" id="GO:0016887">
    <property type="term" value="F:ATP hydrolysis activity"/>
    <property type="evidence" value="ECO:0007669"/>
    <property type="project" value="InterPro"/>
</dbReference>
<dbReference type="STRING" id="644284.Arch_R0043"/>
<dbReference type="SMART" id="SM00382">
    <property type="entry name" value="AAA"/>
    <property type="match status" value="2"/>
</dbReference>
<dbReference type="KEGG" id="ahe:Arch_R0043"/>
<keyword evidence="3" id="KW-0067">ATP-binding</keyword>
<evidence type="ECO:0000256" key="2">
    <source>
        <dbReference type="ARBA" id="ARBA00022741"/>
    </source>
</evidence>